<evidence type="ECO:0000256" key="1">
    <source>
        <dbReference type="ARBA" id="ARBA00010233"/>
    </source>
</evidence>
<name>A0A7X9IJ62_9DELT</name>
<dbReference type="InterPro" id="IPR029062">
    <property type="entry name" value="Class_I_gatase-like"/>
</dbReference>
<dbReference type="InterPro" id="IPR003507">
    <property type="entry name" value="S66_fam"/>
</dbReference>
<sequence length="316" mass="34765">MRALNQYKIGIVSLSSPSSTCEDKIHHGIQVLKDLNLKITIGSTVFCSLGNKSASAEDRDLHNMFLDTSVDLILNTTGGFCSNDLLDLLDFDLLRNNNKIFVGYSDISSVNLAAYTLAETKTISGPMLVGFLDCPQALSLLFLVLSQETFALTCPSQIWENGGANRRETPTLKYLANKNTMAQGSIIASNLSTFVLLAGTRYFPNLKGSILFLEYDKEEEHALPSLERMLVQVRQTGAFTNINGLVFGLLEAASAREETEIDNIETILERVSFGYRFPVLYDAPFGHTFPSWILPMGASVSIDTSTGSPKLRVEQK</sequence>
<dbReference type="InterPro" id="IPR027461">
    <property type="entry name" value="Carboxypeptidase_A_C_sf"/>
</dbReference>
<evidence type="ECO:0000313" key="10">
    <source>
        <dbReference type="Proteomes" id="UP000524246"/>
    </source>
</evidence>
<keyword evidence="4" id="KW-0378">Hydrolase</keyword>
<protein>
    <submittedName>
        <fullName evidence="9">LD-carboxypeptidase</fullName>
    </submittedName>
</protein>
<feature type="active site" description="Charge relay system" evidence="6">
    <location>
        <position position="287"/>
    </location>
</feature>
<dbReference type="InterPro" id="IPR040921">
    <property type="entry name" value="Peptidase_S66C"/>
</dbReference>
<keyword evidence="2 9" id="KW-0121">Carboxypeptidase</keyword>
<evidence type="ECO:0000256" key="6">
    <source>
        <dbReference type="PIRSR" id="PIRSR028757-1"/>
    </source>
</evidence>
<dbReference type="SUPFAM" id="SSF52317">
    <property type="entry name" value="Class I glutamine amidotransferase-like"/>
    <property type="match status" value="1"/>
</dbReference>
<gene>
    <name evidence="9" type="ORF">GYA55_01005</name>
</gene>
<dbReference type="AlphaFoldDB" id="A0A7X9IJ62"/>
<dbReference type="SUPFAM" id="SSF141986">
    <property type="entry name" value="LD-carboxypeptidase A C-terminal domain-like"/>
    <property type="match status" value="1"/>
</dbReference>
<dbReference type="CDD" id="cd07025">
    <property type="entry name" value="Peptidase_S66"/>
    <property type="match status" value="1"/>
</dbReference>
<feature type="active site" description="Charge relay system" evidence="6">
    <location>
        <position position="214"/>
    </location>
</feature>
<dbReference type="Proteomes" id="UP000524246">
    <property type="component" value="Unassembled WGS sequence"/>
</dbReference>
<evidence type="ECO:0000256" key="2">
    <source>
        <dbReference type="ARBA" id="ARBA00022645"/>
    </source>
</evidence>
<accession>A0A7X9IJ62</accession>
<evidence type="ECO:0000313" key="9">
    <source>
        <dbReference type="EMBL" id="NMC61724.1"/>
    </source>
</evidence>
<dbReference type="InterPro" id="IPR040449">
    <property type="entry name" value="Peptidase_S66_N"/>
</dbReference>
<feature type="domain" description="LD-carboxypeptidase C-terminal" evidence="8">
    <location>
        <begin position="183"/>
        <end position="302"/>
    </location>
</feature>
<evidence type="ECO:0000256" key="5">
    <source>
        <dbReference type="ARBA" id="ARBA00022825"/>
    </source>
</evidence>
<feature type="active site" description="Nucleophile" evidence="6">
    <location>
        <position position="105"/>
    </location>
</feature>
<dbReference type="PANTHER" id="PTHR30237">
    <property type="entry name" value="MURAMOYLTETRAPEPTIDE CARBOXYPEPTIDASE"/>
    <property type="match status" value="1"/>
</dbReference>
<keyword evidence="5" id="KW-0720">Serine protease</keyword>
<comment type="similarity">
    <text evidence="1">Belongs to the peptidase S66 family.</text>
</comment>
<dbReference type="Gene3D" id="3.50.30.60">
    <property type="entry name" value="LD-carboxypeptidase A C-terminal domain-like"/>
    <property type="match status" value="1"/>
</dbReference>
<comment type="caution">
    <text evidence="9">The sequence shown here is derived from an EMBL/GenBank/DDBJ whole genome shotgun (WGS) entry which is preliminary data.</text>
</comment>
<dbReference type="GO" id="GO:0008236">
    <property type="term" value="F:serine-type peptidase activity"/>
    <property type="evidence" value="ECO:0007669"/>
    <property type="project" value="UniProtKB-KW"/>
</dbReference>
<evidence type="ECO:0000259" key="8">
    <source>
        <dbReference type="Pfam" id="PF17676"/>
    </source>
</evidence>
<evidence type="ECO:0000256" key="4">
    <source>
        <dbReference type="ARBA" id="ARBA00022801"/>
    </source>
</evidence>
<dbReference type="Pfam" id="PF02016">
    <property type="entry name" value="Peptidase_S66"/>
    <property type="match status" value="1"/>
</dbReference>
<proteinExistence type="inferred from homology"/>
<dbReference type="EMBL" id="JAAZON010000032">
    <property type="protein sequence ID" value="NMC61724.1"/>
    <property type="molecule type" value="Genomic_DNA"/>
</dbReference>
<reference evidence="9 10" key="1">
    <citation type="journal article" date="2020" name="Biotechnol. Biofuels">
        <title>New insights from the biogas microbiome by comprehensive genome-resolved metagenomics of nearly 1600 species originating from multiple anaerobic digesters.</title>
        <authorList>
            <person name="Campanaro S."/>
            <person name="Treu L."/>
            <person name="Rodriguez-R L.M."/>
            <person name="Kovalovszki A."/>
            <person name="Ziels R.M."/>
            <person name="Maus I."/>
            <person name="Zhu X."/>
            <person name="Kougias P.G."/>
            <person name="Basile A."/>
            <person name="Luo G."/>
            <person name="Schluter A."/>
            <person name="Konstantinidis K.T."/>
            <person name="Angelidaki I."/>
        </authorList>
    </citation>
    <scope>NUCLEOTIDE SEQUENCE [LARGE SCALE GENOMIC DNA]</scope>
    <source>
        <strain evidence="9">AS27yjCOA_65</strain>
    </source>
</reference>
<dbReference type="PANTHER" id="PTHR30237:SF2">
    <property type="entry name" value="MUREIN TETRAPEPTIDE CARBOXYPEPTIDASE"/>
    <property type="match status" value="1"/>
</dbReference>
<dbReference type="Gene3D" id="3.40.50.10740">
    <property type="entry name" value="Class I glutamine amidotransferase-like"/>
    <property type="match status" value="1"/>
</dbReference>
<organism evidence="9 10">
    <name type="scientific">SAR324 cluster bacterium</name>
    <dbReference type="NCBI Taxonomy" id="2024889"/>
    <lineage>
        <taxon>Bacteria</taxon>
        <taxon>Deltaproteobacteria</taxon>
        <taxon>SAR324 cluster</taxon>
    </lineage>
</organism>
<dbReference type="GO" id="GO:0006508">
    <property type="term" value="P:proteolysis"/>
    <property type="evidence" value="ECO:0007669"/>
    <property type="project" value="UniProtKB-KW"/>
</dbReference>
<dbReference type="PIRSF" id="PIRSF028757">
    <property type="entry name" value="LD-carboxypeptidase"/>
    <property type="match status" value="1"/>
</dbReference>
<keyword evidence="3" id="KW-0645">Protease</keyword>
<evidence type="ECO:0000256" key="3">
    <source>
        <dbReference type="ARBA" id="ARBA00022670"/>
    </source>
</evidence>
<evidence type="ECO:0000259" key="7">
    <source>
        <dbReference type="Pfam" id="PF02016"/>
    </source>
</evidence>
<feature type="domain" description="LD-carboxypeptidase N-terminal" evidence="7">
    <location>
        <begin position="9"/>
        <end position="125"/>
    </location>
</feature>
<dbReference type="GO" id="GO:0004180">
    <property type="term" value="F:carboxypeptidase activity"/>
    <property type="evidence" value="ECO:0007669"/>
    <property type="project" value="UniProtKB-KW"/>
</dbReference>
<dbReference type="InterPro" id="IPR027478">
    <property type="entry name" value="LdcA_N"/>
</dbReference>
<dbReference type="Pfam" id="PF17676">
    <property type="entry name" value="Peptidase_S66C"/>
    <property type="match status" value="1"/>
</dbReference>